<dbReference type="AlphaFoldDB" id="A0A4P7MXR5"/>
<sequence>MDEKTTGGPAHRWVPSHGPGDIRVPPVFTQGLMPRPHDSATVYTVYSSDILLIVTRPCQVLYVAPR</sequence>
<evidence type="ECO:0000313" key="1">
    <source>
        <dbReference type="EMBL" id="QBZ53902.1"/>
    </source>
</evidence>
<reference evidence="1 2" key="1">
    <citation type="journal article" date="2019" name="Mol. Biol. Evol.">
        <title>Blast fungal genomes show frequent chromosomal changes, gene gains and losses, and effector gene turnover.</title>
        <authorList>
            <person name="Gomez Luciano L.B."/>
            <person name="Jason Tsai I."/>
            <person name="Chuma I."/>
            <person name="Tosa Y."/>
            <person name="Chen Y.H."/>
            <person name="Li J.Y."/>
            <person name="Li M.Y."/>
            <person name="Jade Lu M.Y."/>
            <person name="Nakayashiki H."/>
            <person name="Li W.H."/>
        </authorList>
    </citation>
    <scope>NUCLEOTIDE SEQUENCE [LARGE SCALE GENOMIC DNA]</scope>
    <source>
        <strain evidence="1">MZ5-1-6</strain>
    </source>
</reference>
<protein>
    <submittedName>
        <fullName evidence="1">Uncharacterized protein</fullName>
    </submittedName>
</protein>
<name>A0A4P7MXR5_PYROR</name>
<proteinExistence type="predicted"/>
<dbReference type="Proteomes" id="UP000294847">
    <property type="component" value="Chromosome 1"/>
</dbReference>
<gene>
    <name evidence="1" type="ORF">PoMZ_09592</name>
</gene>
<accession>A0A4P7MXR5</accession>
<organism evidence="1 2">
    <name type="scientific">Pyricularia oryzae</name>
    <name type="common">Rice blast fungus</name>
    <name type="synonym">Magnaporthe oryzae</name>
    <dbReference type="NCBI Taxonomy" id="318829"/>
    <lineage>
        <taxon>Eukaryota</taxon>
        <taxon>Fungi</taxon>
        <taxon>Dikarya</taxon>
        <taxon>Ascomycota</taxon>
        <taxon>Pezizomycotina</taxon>
        <taxon>Sordariomycetes</taxon>
        <taxon>Sordariomycetidae</taxon>
        <taxon>Magnaporthales</taxon>
        <taxon>Pyriculariaceae</taxon>
        <taxon>Pyricularia</taxon>
    </lineage>
</organism>
<dbReference type="EMBL" id="CP034204">
    <property type="protein sequence ID" value="QBZ53902.1"/>
    <property type="molecule type" value="Genomic_DNA"/>
</dbReference>
<evidence type="ECO:0000313" key="2">
    <source>
        <dbReference type="Proteomes" id="UP000294847"/>
    </source>
</evidence>